<dbReference type="PANTHER" id="PTHR42796">
    <property type="entry name" value="FUMARYLACETOACETATE HYDROLASE DOMAIN-CONTAINING PROTEIN 2A-RELATED"/>
    <property type="match status" value="1"/>
</dbReference>
<sequence>MTGRLVLPLPSPGKVICCGLNYSDHIAETGRDRPIHPTLFAKFADSLIGPADEVMIAGDVSADWEAELAVVVGRTLTAASRADAAEAILGYTVANDVSMRDWQRRTLQWFQGKAWDATTPVGPVVVTADEIDPAGGLTITCRVNGIEVQRDSTNTLVFDSAELLSYISTFTTLRAGDLVLTGTPGGIGMAREPAWFLADGDVLETEIEAIGTLTNTVRVTEPASRARRTA</sequence>
<dbReference type="Proteomes" id="UP000703038">
    <property type="component" value="Unassembled WGS sequence"/>
</dbReference>
<evidence type="ECO:0000256" key="1">
    <source>
        <dbReference type="ARBA" id="ARBA00010211"/>
    </source>
</evidence>
<evidence type="ECO:0000256" key="2">
    <source>
        <dbReference type="ARBA" id="ARBA00022723"/>
    </source>
</evidence>
<proteinExistence type="inferred from homology"/>
<protein>
    <submittedName>
        <fullName evidence="4">Acylpyruvate hydrolase</fullName>
        <ecNumber evidence="4">3.7.1.5</ecNumber>
    </submittedName>
</protein>
<name>A0ABS2KMX7_9NOCA</name>
<dbReference type="InterPro" id="IPR011234">
    <property type="entry name" value="Fumarylacetoacetase-like_C"/>
</dbReference>
<dbReference type="InterPro" id="IPR036663">
    <property type="entry name" value="Fumarylacetoacetase_C_sf"/>
</dbReference>
<dbReference type="Pfam" id="PF01557">
    <property type="entry name" value="FAA_hydrolase"/>
    <property type="match status" value="1"/>
</dbReference>
<keyword evidence="2" id="KW-0479">Metal-binding</keyword>
<gene>
    <name evidence="4" type="ORF">JOE42_000047</name>
</gene>
<keyword evidence="5" id="KW-1185">Reference proteome</keyword>
<dbReference type="Gene3D" id="3.90.850.10">
    <property type="entry name" value="Fumarylacetoacetase-like, C-terminal domain"/>
    <property type="match status" value="1"/>
</dbReference>
<evidence type="ECO:0000313" key="4">
    <source>
        <dbReference type="EMBL" id="MBM7413314.1"/>
    </source>
</evidence>
<dbReference type="SUPFAM" id="SSF56529">
    <property type="entry name" value="FAH"/>
    <property type="match status" value="1"/>
</dbReference>
<organism evidence="4 5">
    <name type="scientific">Rhodococcoides corynebacterioides</name>
    <dbReference type="NCBI Taxonomy" id="53972"/>
    <lineage>
        <taxon>Bacteria</taxon>
        <taxon>Bacillati</taxon>
        <taxon>Actinomycetota</taxon>
        <taxon>Actinomycetes</taxon>
        <taxon>Mycobacteriales</taxon>
        <taxon>Nocardiaceae</taxon>
        <taxon>Rhodococcoides</taxon>
    </lineage>
</organism>
<dbReference type="EMBL" id="JAFBBK010000001">
    <property type="protein sequence ID" value="MBM7413314.1"/>
    <property type="molecule type" value="Genomic_DNA"/>
</dbReference>
<comment type="similarity">
    <text evidence="1">Belongs to the FAH family.</text>
</comment>
<dbReference type="InterPro" id="IPR051121">
    <property type="entry name" value="FAH"/>
</dbReference>
<comment type="caution">
    <text evidence="4">The sequence shown here is derived from an EMBL/GenBank/DDBJ whole genome shotgun (WGS) entry which is preliminary data.</text>
</comment>
<keyword evidence="4" id="KW-0378">Hydrolase</keyword>
<dbReference type="EC" id="3.7.1.5" evidence="4"/>
<reference evidence="4 5" key="1">
    <citation type="submission" date="2021-01" db="EMBL/GenBank/DDBJ databases">
        <title>Genomics of switchgrass bacterial isolates.</title>
        <authorList>
            <person name="Shade A."/>
        </authorList>
    </citation>
    <scope>NUCLEOTIDE SEQUENCE [LARGE SCALE GENOMIC DNA]</scope>
    <source>
        <strain evidence="4 5">PvP111</strain>
    </source>
</reference>
<dbReference type="PANTHER" id="PTHR42796:SF4">
    <property type="entry name" value="FUMARYLACETOACETATE HYDROLASE DOMAIN-CONTAINING PROTEIN 2A"/>
    <property type="match status" value="1"/>
</dbReference>
<accession>A0ABS2KMX7</accession>
<dbReference type="RefSeq" id="WP_307806103.1">
    <property type="nucleotide sequence ID" value="NZ_JAFBBK010000001.1"/>
</dbReference>
<dbReference type="GO" id="GO:0047621">
    <property type="term" value="F:acylpyruvate hydrolase activity"/>
    <property type="evidence" value="ECO:0007669"/>
    <property type="project" value="UniProtKB-EC"/>
</dbReference>
<feature type="domain" description="Fumarylacetoacetase-like C-terminal" evidence="3">
    <location>
        <begin position="14"/>
        <end position="218"/>
    </location>
</feature>
<evidence type="ECO:0000259" key="3">
    <source>
        <dbReference type="Pfam" id="PF01557"/>
    </source>
</evidence>
<evidence type="ECO:0000313" key="5">
    <source>
        <dbReference type="Proteomes" id="UP000703038"/>
    </source>
</evidence>